<evidence type="ECO:0000313" key="2">
    <source>
        <dbReference type="EMBL" id="GKV13841.1"/>
    </source>
</evidence>
<evidence type="ECO:0000313" key="3">
    <source>
        <dbReference type="Proteomes" id="UP001054252"/>
    </source>
</evidence>
<dbReference type="EMBL" id="BPVZ01000039">
    <property type="protein sequence ID" value="GKV13841.1"/>
    <property type="molecule type" value="Genomic_DNA"/>
</dbReference>
<evidence type="ECO:0000256" key="1">
    <source>
        <dbReference type="SAM" id="MobiDB-lite"/>
    </source>
</evidence>
<sequence>MEEIFQDEESPSTQSNEHSSNLASTECMNLHAEGATMVDLNGDANDDVDENPNEGNEGYETRGNVGDDNRCRVGTSSRQGHHNSVDLACGVTPVLDAGHTRSISPQGSIHVAASSHNGKQKGRDTLSMGLEDEDAVRKAFLRSMKKGWGGNMKDERDKWHTNDEYRPVWVPKHLWPTLCAYWDYDEFQNLSESGKKNQASGERVSYIIGSVSFDVHEERMHCYVRSLRWQN</sequence>
<feature type="compositionally biased region" description="Acidic residues" evidence="1">
    <location>
        <begin position="1"/>
        <end position="10"/>
    </location>
</feature>
<comment type="caution">
    <text evidence="2">The sequence shown here is derived from an EMBL/GenBank/DDBJ whole genome shotgun (WGS) entry which is preliminary data.</text>
</comment>
<organism evidence="2 3">
    <name type="scientific">Rubroshorea leprosula</name>
    <dbReference type="NCBI Taxonomy" id="152421"/>
    <lineage>
        <taxon>Eukaryota</taxon>
        <taxon>Viridiplantae</taxon>
        <taxon>Streptophyta</taxon>
        <taxon>Embryophyta</taxon>
        <taxon>Tracheophyta</taxon>
        <taxon>Spermatophyta</taxon>
        <taxon>Magnoliopsida</taxon>
        <taxon>eudicotyledons</taxon>
        <taxon>Gunneridae</taxon>
        <taxon>Pentapetalae</taxon>
        <taxon>rosids</taxon>
        <taxon>malvids</taxon>
        <taxon>Malvales</taxon>
        <taxon>Dipterocarpaceae</taxon>
        <taxon>Rubroshorea</taxon>
    </lineage>
</organism>
<feature type="region of interest" description="Disordered" evidence="1">
    <location>
        <begin position="1"/>
        <end position="84"/>
    </location>
</feature>
<gene>
    <name evidence="2" type="ORF">SLEP1_g24813</name>
</gene>
<feature type="compositionally biased region" description="Polar residues" evidence="1">
    <location>
        <begin position="11"/>
        <end position="27"/>
    </location>
</feature>
<accession>A0AAV5JSC2</accession>
<name>A0AAV5JSC2_9ROSI</name>
<dbReference type="AlphaFoldDB" id="A0AAV5JSC2"/>
<proteinExistence type="predicted"/>
<protein>
    <submittedName>
        <fullName evidence="2">Uncharacterized protein</fullName>
    </submittedName>
</protein>
<reference evidence="2 3" key="1">
    <citation type="journal article" date="2021" name="Commun. Biol.">
        <title>The genome of Shorea leprosula (Dipterocarpaceae) highlights the ecological relevance of drought in aseasonal tropical rainforests.</title>
        <authorList>
            <person name="Ng K.K.S."/>
            <person name="Kobayashi M.J."/>
            <person name="Fawcett J.A."/>
            <person name="Hatakeyama M."/>
            <person name="Paape T."/>
            <person name="Ng C.H."/>
            <person name="Ang C.C."/>
            <person name="Tnah L.H."/>
            <person name="Lee C.T."/>
            <person name="Nishiyama T."/>
            <person name="Sese J."/>
            <person name="O'Brien M.J."/>
            <person name="Copetti D."/>
            <person name="Mohd Noor M.I."/>
            <person name="Ong R.C."/>
            <person name="Putra M."/>
            <person name="Sireger I.Z."/>
            <person name="Indrioko S."/>
            <person name="Kosugi Y."/>
            <person name="Izuno A."/>
            <person name="Isagi Y."/>
            <person name="Lee S.L."/>
            <person name="Shimizu K.K."/>
        </authorList>
    </citation>
    <scope>NUCLEOTIDE SEQUENCE [LARGE SCALE GENOMIC DNA]</scope>
    <source>
        <strain evidence="2">214</strain>
    </source>
</reference>
<keyword evidence="3" id="KW-1185">Reference proteome</keyword>
<dbReference type="Proteomes" id="UP001054252">
    <property type="component" value="Unassembled WGS sequence"/>
</dbReference>